<dbReference type="Pfam" id="PF00179">
    <property type="entry name" value="UQ_con"/>
    <property type="match status" value="1"/>
</dbReference>
<dbReference type="InterPro" id="IPR000608">
    <property type="entry name" value="UBC"/>
</dbReference>
<dbReference type="Gene3D" id="3.10.110.10">
    <property type="entry name" value="Ubiquitin Conjugating Enzyme"/>
    <property type="match status" value="1"/>
</dbReference>
<feature type="domain" description="UBC core" evidence="1">
    <location>
        <begin position="2"/>
        <end position="148"/>
    </location>
</feature>
<dbReference type="OrthoDB" id="7851174at2759"/>
<dbReference type="AlphaFoldDB" id="A0A8J8SYC1"/>
<sequence length="149" mass="17121">MASTPGFYMETQSFKEDPIAGIYIEPSATNNHHFYVKMAGPSETPYEGGLFNIELFIPNDYPMAPPKVLFRTKIFHPNIDSLGRIDLGILRDKWSPAFLIKTVLLAIKQLLQEPTYDCRLNHEYCNLWEADPSAAFKKAREWTETYANE</sequence>
<comment type="caution">
    <text evidence="2">The sequence shown here is derived from an EMBL/GenBank/DDBJ whole genome shotgun (WGS) entry which is preliminary data.</text>
</comment>
<keyword evidence="3" id="KW-1185">Reference proteome</keyword>
<protein>
    <recommendedName>
        <fullName evidence="1">UBC core domain-containing protein</fullName>
    </recommendedName>
</protein>
<name>A0A8J8SYC1_HALGN</name>
<gene>
    <name evidence="2" type="ORF">FGO68_gene16372</name>
</gene>
<dbReference type="Proteomes" id="UP000785679">
    <property type="component" value="Unassembled WGS sequence"/>
</dbReference>
<proteinExistence type="predicted"/>
<dbReference type="PANTHER" id="PTHR24068">
    <property type="entry name" value="UBIQUITIN-CONJUGATING ENZYME E2"/>
    <property type="match status" value="1"/>
</dbReference>
<evidence type="ECO:0000313" key="2">
    <source>
        <dbReference type="EMBL" id="TNV75362.1"/>
    </source>
</evidence>
<reference evidence="2" key="1">
    <citation type="submission" date="2019-06" db="EMBL/GenBank/DDBJ databases">
        <authorList>
            <person name="Zheng W."/>
        </authorList>
    </citation>
    <scope>NUCLEOTIDE SEQUENCE</scope>
    <source>
        <strain evidence="2">QDHG01</strain>
    </source>
</reference>
<dbReference type="SUPFAM" id="SSF54495">
    <property type="entry name" value="UBC-like"/>
    <property type="match status" value="1"/>
</dbReference>
<evidence type="ECO:0000259" key="1">
    <source>
        <dbReference type="PROSITE" id="PS50127"/>
    </source>
</evidence>
<organism evidence="2 3">
    <name type="scientific">Halteria grandinella</name>
    <dbReference type="NCBI Taxonomy" id="5974"/>
    <lineage>
        <taxon>Eukaryota</taxon>
        <taxon>Sar</taxon>
        <taxon>Alveolata</taxon>
        <taxon>Ciliophora</taxon>
        <taxon>Intramacronucleata</taxon>
        <taxon>Spirotrichea</taxon>
        <taxon>Stichotrichia</taxon>
        <taxon>Sporadotrichida</taxon>
        <taxon>Halteriidae</taxon>
        <taxon>Halteria</taxon>
    </lineage>
</organism>
<accession>A0A8J8SYC1</accession>
<dbReference type="InterPro" id="IPR016135">
    <property type="entry name" value="UBQ-conjugating_enzyme/RWD"/>
</dbReference>
<evidence type="ECO:0000313" key="3">
    <source>
        <dbReference type="Proteomes" id="UP000785679"/>
    </source>
</evidence>
<dbReference type="EMBL" id="RRYP01015755">
    <property type="protein sequence ID" value="TNV75362.1"/>
    <property type="molecule type" value="Genomic_DNA"/>
</dbReference>
<dbReference type="SMART" id="SM00212">
    <property type="entry name" value="UBCc"/>
    <property type="match status" value="1"/>
</dbReference>
<dbReference type="PROSITE" id="PS50127">
    <property type="entry name" value="UBC_2"/>
    <property type="match status" value="1"/>
</dbReference>